<reference evidence="1" key="1">
    <citation type="submission" date="2020-03" db="EMBL/GenBank/DDBJ databases">
        <title>A high-quality chromosome-level genome assembly of a woody plant with both climbing and erect habits, Rhamnella rubrinervis.</title>
        <authorList>
            <person name="Lu Z."/>
            <person name="Yang Y."/>
            <person name="Zhu X."/>
            <person name="Sun Y."/>
        </authorList>
    </citation>
    <scope>NUCLEOTIDE SEQUENCE</scope>
    <source>
        <strain evidence="1">BYM</strain>
        <tissue evidence="1">Leaf</tissue>
    </source>
</reference>
<evidence type="ECO:0000313" key="2">
    <source>
        <dbReference type="Proteomes" id="UP000796880"/>
    </source>
</evidence>
<accession>A0A8K0DSJ3</accession>
<name>A0A8K0DSJ3_9ROSA</name>
<proteinExistence type="predicted"/>
<sequence>MVDTRGGARTRIGKGIKRETMIDSTEIVIEIEMSKGNVGGMGMMTMVKYSRRDPDRGADPDDAYGLDLSTIHIKCLAPVCFYTNSKRISGFDIAPPVSATFACGVAVGLFIPIDLGQIPGTSLTSPGMFPYIFPFATRHGNNE</sequence>
<dbReference type="EMBL" id="VOIH02000011">
    <property type="protein sequence ID" value="KAF3433484.1"/>
    <property type="molecule type" value="Genomic_DNA"/>
</dbReference>
<keyword evidence="2" id="KW-1185">Reference proteome</keyword>
<dbReference type="AlphaFoldDB" id="A0A8K0DSJ3"/>
<dbReference type="Proteomes" id="UP000796880">
    <property type="component" value="Unassembled WGS sequence"/>
</dbReference>
<organism evidence="1 2">
    <name type="scientific">Rhamnella rubrinervis</name>
    <dbReference type="NCBI Taxonomy" id="2594499"/>
    <lineage>
        <taxon>Eukaryota</taxon>
        <taxon>Viridiplantae</taxon>
        <taxon>Streptophyta</taxon>
        <taxon>Embryophyta</taxon>
        <taxon>Tracheophyta</taxon>
        <taxon>Spermatophyta</taxon>
        <taxon>Magnoliopsida</taxon>
        <taxon>eudicotyledons</taxon>
        <taxon>Gunneridae</taxon>
        <taxon>Pentapetalae</taxon>
        <taxon>rosids</taxon>
        <taxon>fabids</taxon>
        <taxon>Rosales</taxon>
        <taxon>Rhamnaceae</taxon>
        <taxon>rhamnoid group</taxon>
        <taxon>Rhamneae</taxon>
        <taxon>Rhamnella</taxon>
    </lineage>
</organism>
<evidence type="ECO:0000313" key="1">
    <source>
        <dbReference type="EMBL" id="KAF3433484.1"/>
    </source>
</evidence>
<comment type="caution">
    <text evidence="1">The sequence shown here is derived from an EMBL/GenBank/DDBJ whole genome shotgun (WGS) entry which is preliminary data.</text>
</comment>
<gene>
    <name evidence="1" type="ORF">FNV43_RR24586</name>
</gene>
<protein>
    <submittedName>
        <fullName evidence="1">Uncharacterized protein</fullName>
    </submittedName>
</protein>